<proteinExistence type="inferred from homology"/>
<dbReference type="EMBL" id="DF968181">
    <property type="protein sequence ID" value="GAP41512.1"/>
    <property type="molecule type" value="Genomic_DNA"/>
</dbReference>
<dbReference type="PANTHER" id="PTHR30135">
    <property type="entry name" value="UNCHARACTERIZED PROTEIN YVCK-RELATED"/>
    <property type="match status" value="1"/>
</dbReference>
<dbReference type="CDD" id="cd07187">
    <property type="entry name" value="YvcK_like"/>
    <property type="match status" value="1"/>
</dbReference>
<comment type="subcellular location">
    <subcellularLocation>
        <location evidence="2">Cytoplasm</location>
    </subcellularLocation>
</comment>
<dbReference type="RefSeq" id="WP_062282881.1">
    <property type="nucleotide sequence ID" value="NZ_DF968181.1"/>
</dbReference>
<dbReference type="STRING" id="1678840.ATC1_131504"/>
<evidence type="ECO:0000313" key="4">
    <source>
        <dbReference type="Proteomes" id="UP000053370"/>
    </source>
</evidence>
<accession>A0A0S7BXY0</accession>
<organism evidence="3">
    <name type="scientific">Flexilinea flocculi</name>
    <dbReference type="NCBI Taxonomy" id="1678840"/>
    <lineage>
        <taxon>Bacteria</taxon>
        <taxon>Bacillati</taxon>
        <taxon>Chloroflexota</taxon>
        <taxon>Anaerolineae</taxon>
        <taxon>Anaerolineales</taxon>
        <taxon>Anaerolineaceae</taxon>
        <taxon>Flexilinea</taxon>
    </lineage>
</organism>
<dbReference type="InterPro" id="IPR038136">
    <property type="entry name" value="CofD-like_dom_sf"/>
</dbReference>
<comment type="similarity">
    <text evidence="2">Belongs to the gluconeogenesis factor family.</text>
</comment>
<sequence length="335" mass="36295">MQTEQNLTNSEISSFPAKIVVIGGGHGLSTILRGLKKNPSQLTAIVTVADDGGSSGALRRDIGVLPPGDIRNCLAALSADEDFFTQVLQYRFSTDSGVGGHNLGNLLLTALANITGSFEQGIQELAKILAIKGTVTPSTLEDVNLVAEVEFIKDGKIVQETVFGESKIPRNKGKILSLSIEPSNVSANPEAIKAILAADLITLGPGSLYTSILPNLKVYGIAQALSASRAKKVYICNVTTQPGETDQYTCYDHVSVIQNTLPNVHIDAVICNNFHEYNIPDFVSWVKINQKILDEFHVFQGNLVDDQFPWRHDSDKLSKMLIKVYSDLISTINIS</sequence>
<gene>
    <name evidence="3" type="ORF">ATC1_131504</name>
</gene>
<dbReference type="GO" id="GO:0005737">
    <property type="term" value="C:cytoplasm"/>
    <property type="evidence" value="ECO:0007669"/>
    <property type="project" value="UniProtKB-SubCell"/>
</dbReference>
<dbReference type="Proteomes" id="UP000053370">
    <property type="component" value="Unassembled WGS sequence"/>
</dbReference>
<protein>
    <recommendedName>
        <fullName evidence="2">Putative gluconeogenesis factor</fullName>
    </recommendedName>
</protein>
<evidence type="ECO:0000256" key="2">
    <source>
        <dbReference type="HAMAP-Rule" id="MF_00973"/>
    </source>
</evidence>
<dbReference type="PANTHER" id="PTHR30135:SF3">
    <property type="entry name" value="GLUCONEOGENESIS FACTOR-RELATED"/>
    <property type="match status" value="1"/>
</dbReference>
<name>A0A0S7BXY0_9CHLR</name>
<keyword evidence="4" id="KW-1185">Reference proteome</keyword>
<dbReference type="OrthoDB" id="9783842at2"/>
<dbReference type="InterPro" id="IPR010119">
    <property type="entry name" value="Gluconeogen_factor"/>
</dbReference>
<dbReference type="PATRIC" id="fig|1678840.3.peg.2975"/>
<keyword evidence="1 2" id="KW-0963">Cytoplasm</keyword>
<dbReference type="InterPro" id="IPR002882">
    <property type="entry name" value="CofD"/>
</dbReference>
<dbReference type="NCBIfam" id="TIGR01826">
    <property type="entry name" value="CofD_related"/>
    <property type="match status" value="1"/>
</dbReference>
<evidence type="ECO:0000313" key="3">
    <source>
        <dbReference type="EMBL" id="GAP41512.1"/>
    </source>
</evidence>
<dbReference type="GO" id="GO:0008360">
    <property type="term" value="P:regulation of cell shape"/>
    <property type="evidence" value="ECO:0007669"/>
    <property type="project" value="UniProtKB-UniRule"/>
</dbReference>
<dbReference type="AlphaFoldDB" id="A0A0S7BXY0"/>
<dbReference type="Pfam" id="PF01933">
    <property type="entry name" value="CofD"/>
    <property type="match status" value="1"/>
</dbReference>
<reference evidence="3" key="1">
    <citation type="journal article" date="2015" name="Genome Announc.">
        <title>Draft Genome Sequence of Anaerolineae Strain TC1, a Novel Isolate from a Methanogenic Wastewater Treatment System.</title>
        <authorList>
            <person name="Matsuura N."/>
            <person name="Tourlousse D.M."/>
            <person name="Sun L."/>
            <person name="Toyonaga M."/>
            <person name="Kuroda K."/>
            <person name="Ohashi A."/>
            <person name="Cruz R."/>
            <person name="Yamaguchi T."/>
            <person name="Sekiguchi Y."/>
        </authorList>
    </citation>
    <scope>NUCLEOTIDE SEQUENCE [LARGE SCALE GENOMIC DNA]</scope>
    <source>
        <strain evidence="3">TC1</strain>
    </source>
</reference>
<evidence type="ECO:0000256" key="1">
    <source>
        <dbReference type="ARBA" id="ARBA00022490"/>
    </source>
</evidence>
<dbReference type="Gene3D" id="3.40.50.10680">
    <property type="entry name" value="CofD-like domains"/>
    <property type="match status" value="1"/>
</dbReference>
<dbReference type="HAMAP" id="MF_00973">
    <property type="entry name" value="Gluconeogen_factor"/>
    <property type="match status" value="1"/>
</dbReference>
<comment type="function">
    <text evidence="2">Required for morphogenesis under gluconeogenic growth conditions.</text>
</comment>
<dbReference type="GO" id="GO:0043743">
    <property type="term" value="F:LPPG:FO 2-phospho-L-lactate transferase activity"/>
    <property type="evidence" value="ECO:0007669"/>
    <property type="project" value="InterPro"/>
</dbReference>
<dbReference type="SUPFAM" id="SSF142338">
    <property type="entry name" value="CofD-like"/>
    <property type="match status" value="1"/>
</dbReference>